<reference evidence="3" key="1">
    <citation type="journal article" date="2020" name="New Phytol.">
        <title>Comparative genomics reveals dynamic genome evolution in host specialist ectomycorrhizal fungi.</title>
        <authorList>
            <person name="Lofgren L.A."/>
            <person name="Nguyen N.H."/>
            <person name="Vilgalys R."/>
            <person name="Ruytinx J."/>
            <person name="Liao H.L."/>
            <person name="Branco S."/>
            <person name="Kuo A."/>
            <person name="LaButti K."/>
            <person name="Lipzen A."/>
            <person name="Andreopoulos W."/>
            <person name="Pangilinan J."/>
            <person name="Riley R."/>
            <person name="Hundley H."/>
            <person name="Na H."/>
            <person name="Barry K."/>
            <person name="Grigoriev I.V."/>
            <person name="Stajich J.E."/>
            <person name="Kennedy P.G."/>
        </authorList>
    </citation>
    <scope>NUCLEOTIDE SEQUENCE</scope>
    <source>
        <strain evidence="3">DOB743</strain>
    </source>
</reference>
<proteinExistence type="predicted"/>
<dbReference type="Proteomes" id="UP000714275">
    <property type="component" value="Unassembled WGS sequence"/>
</dbReference>
<evidence type="ECO:0000313" key="3">
    <source>
        <dbReference type="EMBL" id="KAG1770153.1"/>
    </source>
</evidence>
<gene>
    <name evidence="3" type="ORF">EV702DRAFT_1202565</name>
</gene>
<dbReference type="Pfam" id="PF12776">
    <property type="entry name" value="Myb_DNA-bind_3"/>
    <property type="match status" value="1"/>
</dbReference>
<comment type="caution">
    <text evidence="3">The sequence shown here is derived from an EMBL/GenBank/DDBJ whole genome shotgun (WGS) entry which is preliminary data.</text>
</comment>
<evidence type="ECO:0000259" key="2">
    <source>
        <dbReference type="Pfam" id="PF12776"/>
    </source>
</evidence>
<name>A0A9P6ZKG6_9AGAM</name>
<dbReference type="AlphaFoldDB" id="A0A9P6ZKG6"/>
<dbReference type="InterPro" id="IPR024752">
    <property type="entry name" value="Myb/SANT-like_dom"/>
</dbReference>
<dbReference type="InterPro" id="IPR045026">
    <property type="entry name" value="LIMYB"/>
</dbReference>
<dbReference type="EMBL" id="JABBWD010000067">
    <property type="protein sequence ID" value="KAG1770153.1"/>
    <property type="molecule type" value="Genomic_DNA"/>
</dbReference>
<organism evidence="3 4">
    <name type="scientific">Suillus placidus</name>
    <dbReference type="NCBI Taxonomy" id="48579"/>
    <lineage>
        <taxon>Eukaryota</taxon>
        <taxon>Fungi</taxon>
        <taxon>Dikarya</taxon>
        <taxon>Basidiomycota</taxon>
        <taxon>Agaricomycotina</taxon>
        <taxon>Agaricomycetes</taxon>
        <taxon>Agaricomycetidae</taxon>
        <taxon>Boletales</taxon>
        <taxon>Suillineae</taxon>
        <taxon>Suillaceae</taxon>
        <taxon>Suillus</taxon>
    </lineage>
</organism>
<feature type="region of interest" description="Disordered" evidence="1">
    <location>
        <begin position="141"/>
        <end position="257"/>
    </location>
</feature>
<dbReference type="OrthoDB" id="2690769at2759"/>
<evidence type="ECO:0000313" key="4">
    <source>
        <dbReference type="Proteomes" id="UP000714275"/>
    </source>
</evidence>
<accession>A0A9P6ZKG6</accession>
<sequence length="367" mass="39659">MAQEPSHTDRAVWTDTETDQLVLYLFNNRAQVYDTSNFKDVTYNAAAEAISQYLQNGPKKTGTMCKTKWGSLKQTYQAIQKYHQQSGVHWDNVTGANIQGEGATSVWNKYIPKKGNLPMRSFHVSGWRHYEQIDGIILQGSGTRGRTGCHPHTAPPPPLSSSSSASIPAAGNNTMGATIATSSVSAASGGPPAAAAATSTPTSQGPTSISSINTLSTSLVSCPSTKRSHSDMSGSQKRAKTKSGRAQSSATKDSKSDVKMSKATTAVAVMGFQSSVNCLTDVISERMVYPKDRVMDQRSRAMQMLQVDNTDLPFAERLMMQQVFAMDPAATDIYTQTTDKDMHHAFIISTAQRLGIQPMIIPPRPNS</sequence>
<dbReference type="PANTHER" id="PTHR47584">
    <property type="match status" value="1"/>
</dbReference>
<dbReference type="PANTHER" id="PTHR47584:SF14">
    <property type="entry name" value="L10-INTERACTING MYB DOMAIN-CONTAINING PROTEIN-LIKE"/>
    <property type="match status" value="1"/>
</dbReference>
<feature type="domain" description="Myb/SANT-like" evidence="2">
    <location>
        <begin position="13"/>
        <end position="110"/>
    </location>
</feature>
<keyword evidence="4" id="KW-1185">Reference proteome</keyword>
<protein>
    <recommendedName>
        <fullName evidence="2">Myb/SANT-like domain-containing protein</fullName>
    </recommendedName>
</protein>
<evidence type="ECO:0000256" key="1">
    <source>
        <dbReference type="SAM" id="MobiDB-lite"/>
    </source>
</evidence>
<feature type="compositionally biased region" description="Low complexity" evidence="1">
    <location>
        <begin position="160"/>
        <end position="221"/>
    </location>
</feature>